<name>A0A5P2HH69_9BURK</name>
<gene>
    <name evidence="2" type="ORF">FOB72_32055</name>
</gene>
<dbReference type="EMBL" id="CP044067">
    <property type="protein sequence ID" value="QET06519.1"/>
    <property type="molecule type" value="Genomic_DNA"/>
</dbReference>
<proteinExistence type="predicted"/>
<feature type="region of interest" description="Disordered" evidence="1">
    <location>
        <begin position="198"/>
        <end position="225"/>
    </location>
</feature>
<dbReference type="Pfam" id="PF09613">
    <property type="entry name" value="HrpB1_HrpK"/>
    <property type="match status" value="1"/>
</dbReference>
<dbReference type="OrthoDB" id="8779389at2"/>
<dbReference type="InterPro" id="IPR013394">
    <property type="entry name" value="T3SS_HrpB1/HrpK"/>
</dbReference>
<evidence type="ECO:0000313" key="2">
    <source>
        <dbReference type="EMBL" id="QET06519.1"/>
    </source>
</evidence>
<evidence type="ECO:0008006" key="4">
    <source>
        <dbReference type="Google" id="ProtNLM"/>
    </source>
</evidence>
<evidence type="ECO:0000256" key="1">
    <source>
        <dbReference type="SAM" id="MobiDB-lite"/>
    </source>
</evidence>
<dbReference type="AlphaFoldDB" id="A0A5P2HH69"/>
<sequence>MESLRLATLAMVRGWRPARASRTEAARRRAKRAVRLRLRRAVFACGPVGPAACAHTPVPDSAPLETIVLDMTECPDSLVSALIELLVTSVNKQYNHEAERLLSALHVMRPRFRELHIYDVWLMMGRKRYDDAARTLRDLESQTLQAPFNAYVAALLATCLFSLRDPGWQMFANQVLAGEEDPESVRLVNLLMGRKEEEGAPRALTTTAERSADRSPYSTTHFLRV</sequence>
<evidence type="ECO:0000313" key="3">
    <source>
        <dbReference type="Proteomes" id="UP000322822"/>
    </source>
</evidence>
<protein>
    <recommendedName>
        <fullName evidence="4">HrpB1 family type III secretion system apparatus protein</fullName>
    </recommendedName>
</protein>
<dbReference type="Proteomes" id="UP000322822">
    <property type="component" value="Chromosome 2"/>
</dbReference>
<reference evidence="2 3" key="1">
    <citation type="submission" date="2019-09" db="EMBL/GenBank/DDBJ databases">
        <title>FDA dAtabase for Regulatory Grade micrObial Sequences (FDA-ARGOS): Supporting development and validation of Infectious Disease Dx tests.</title>
        <authorList>
            <person name="Sciortino C."/>
            <person name="Tallon L."/>
            <person name="Sadzewicz L."/>
            <person name="Vavikolanu K."/>
            <person name="Mehta A."/>
            <person name="Aluvathingal J."/>
            <person name="Nadendla S."/>
            <person name="Nandy P."/>
            <person name="Geyer C."/>
            <person name="Yan Y."/>
            <person name="Sichtig H."/>
        </authorList>
    </citation>
    <scope>NUCLEOTIDE SEQUENCE [LARGE SCALE GENOMIC DNA]</scope>
    <source>
        <strain evidence="2 3">FDAARGOS_664</strain>
    </source>
</reference>
<organism evidence="2 3">
    <name type="scientific">Cupriavidus pauculus</name>
    <dbReference type="NCBI Taxonomy" id="82633"/>
    <lineage>
        <taxon>Bacteria</taxon>
        <taxon>Pseudomonadati</taxon>
        <taxon>Pseudomonadota</taxon>
        <taxon>Betaproteobacteria</taxon>
        <taxon>Burkholderiales</taxon>
        <taxon>Burkholderiaceae</taxon>
        <taxon>Cupriavidus</taxon>
    </lineage>
</organism>
<accession>A0A5P2HH69</accession>
<feature type="compositionally biased region" description="Polar residues" evidence="1">
    <location>
        <begin position="216"/>
        <end position="225"/>
    </location>
</feature>